<proteinExistence type="inferred from homology"/>
<feature type="domain" description="Transglycosylase SLT" evidence="2">
    <location>
        <begin position="97"/>
        <end position="203"/>
    </location>
</feature>
<dbReference type="CDD" id="cd00254">
    <property type="entry name" value="LT-like"/>
    <property type="match status" value="1"/>
</dbReference>
<evidence type="ECO:0000313" key="3">
    <source>
        <dbReference type="EMBL" id="QDP40816.1"/>
    </source>
</evidence>
<dbReference type="InterPro" id="IPR000189">
    <property type="entry name" value="Transglyc_AS"/>
</dbReference>
<accession>A0A516KHH9</accession>
<dbReference type="PROSITE" id="PS00922">
    <property type="entry name" value="TRANSGLYCOSYLASE"/>
    <property type="match status" value="1"/>
</dbReference>
<dbReference type="OrthoDB" id="9815002at2"/>
<evidence type="ECO:0000313" key="4">
    <source>
        <dbReference type="Proteomes" id="UP000315215"/>
    </source>
</evidence>
<dbReference type="AlphaFoldDB" id="A0A516KHH9"/>
<dbReference type="RefSeq" id="WP_143894734.1">
    <property type="nucleotide sequence ID" value="NZ_CP041666.1"/>
</dbReference>
<dbReference type="Proteomes" id="UP000315215">
    <property type="component" value="Chromosome"/>
</dbReference>
<dbReference type="PANTHER" id="PTHR37423">
    <property type="entry name" value="SOLUBLE LYTIC MUREIN TRANSGLYCOSYLASE-RELATED"/>
    <property type="match status" value="1"/>
</dbReference>
<dbReference type="GO" id="GO:0016020">
    <property type="term" value="C:membrane"/>
    <property type="evidence" value="ECO:0007669"/>
    <property type="project" value="InterPro"/>
</dbReference>
<dbReference type="SUPFAM" id="SSF53955">
    <property type="entry name" value="Lysozyme-like"/>
    <property type="match status" value="1"/>
</dbReference>
<dbReference type="EMBL" id="CP041666">
    <property type="protein sequence ID" value="QDP40816.1"/>
    <property type="molecule type" value="Genomic_DNA"/>
</dbReference>
<dbReference type="PANTHER" id="PTHR37423:SF2">
    <property type="entry name" value="MEMBRANE-BOUND LYTIC MUREIN TRANSGLYCOSYLASE C"/>
    <property type="match status" value="1"/>
</dbReference>
<gene>
    <name evidence="3" type="ORF">FN924_11835</name>
</gene>
<evidence type="ECO:0000256" key="1">
    <source>
        <dbReference type="ARBA" id="ARBA00007734"/>
    </source>
</evidence>
<evidence type="ECO:0000259" key="2">
    <source>
        <dbReference type="Pfam" id="PF01464"/>
    </source>
</evidence>
<keyword evidence="4" id="KW-1185">Reference proteome</keyword>
<organism evidence="3 4">
    <name type="scientific">Radiobacillus deserti</name>
    <dbReference type="NCBI Taxonomy" id="2594883"/>
    <lineage>
        <taxon>Bacteria</taxon>
        <taxon>Bacillati</taxon>
        <taxon>Bacillota</taxon>
        <taxon>Bacilli</taxon>
        <taxon>Bacillales</taxon>
        <taxon>Bacillaceae</taxon>
        <taxon>Radiobacillus</taxon>
    </lineage>
</organism>
<name>A0A516KHH9_9BACI</name>
<sequence length="215" mass="23169">MDVKSMQSLIQLQAMSLLNPSSSSTSSSSASFESAFQKMLQMQLSQLSSSYTGSSSTNSLFREASSFPVYSFSSLQPMMQQLQFQSVSAPKDLEAIIDKAAEKYGVDKELIKSVIKTESNFNANAVSHAGAQGLMQLMPATARGLGVNNPFDPEENIMGGTKYIRQMLDKYNGNTTLAVAAYNAGPGNVDKYNGIPPFVETQNYVKKVLGSSALV</sequence>
<reference evidence="3 4" key="1">
    <citation type="submission" date="2019-07" db="EMBL/GenBank/DDBJ databases">
        <authorList>
            <person name="Li J."/>
        </authorList>
    </citation>
    <scope>NUCLEOTIDE SEQUENCE [LARGE SCALE GENOMIC DNA]</scope>
    <source>
        <strain evidence="3 4">TKL69</strain>
    </source>
</reference>
<dbReference type="Pfam" id="PF01464">
    <property type="entry name" value="SLT"/>
    <property type="match status" value="1"/>
</dbReference>
<dbReference type="GO" id="GO:0000270">
    <property type="term" value="P:peptidoglycan metabolic process"/>
    <property type="evidence" value="ECO:0007669"/>
    <property type="project" value="InterPro"/>
</dbReference>
<dbReference type="Gene3D" id="1.10.530.10">
    <property type="match status" value="1"/>
</dbReference>
<dbReference type="InterPro" id="IPR008258">
    <property type="entry name" value="Transglycosylase_SLT_dom_1"/>
</dbReference>
<comment type="similarity">
    <text evidence="1">Belongs to the transglycosylase Slt family.</text>
</comment>
<dbReference type="GO" id="GO:0008933">
    <property type="term" value="F:peptidoglycan lytic transglycosylase activity"/>
    <property type="evidence" value="ECO:0007669"/>
    <property type="project" value="InterPro"/>
</dbReference>
<protein>
    <submittedName>
        <fullName evidence="3">Lytic transglycosylase domain-containing protein</fullName>
    </submittedName>
</protein>
<dbReference type="KEGG" id="aqt:FN924_11835"/>
<dbReference type="InterPro" id="IPR023346">
    <property type="entry name" value="Lysozyme-like_dom_sf"/>
</dbReference>